<comment type="caution">
    <text evidence="2">The sequence shown here is derived from an EMBL/GenBank/DDBJ whole genome shotgun (WGS) entry which is preliminary data.</text>
</comment>
<evidence type="ECO:0000256" key="1">
    <source>
        <dbReference type="SAM" id="Phobius"/>
    </source>
</evidence>
<keyword evidence="1" id="KW-0472">Membrane</keyword>
<protein>
    <submittedName>
        <fullName evidence="2">Prepilin-type N-terminal cleavage/methylation domain-containing protein</fullName>
    </submittedName>
</protein>
<dbReference type="InterPro" id="IPR012902">
    <property type="entry name" value="N_methyl_site"/>
</dbReference>
<reference evidence="2" key="1">
    <citation type="submission" date="2019-02" db="EMBL/GenBank/DDBJ databases">
        <authorList>
            <person name="Li S.-H."/>
        </authorList>
    </citation>
    <scope>NUCLEOTIDE SEQUENCE</scope>
    <source>
        <strain evidence="2">IMCC11814</strain>
    </source>
</reference>
<sequence>MVCTVFTRIPGRPECCGAPARDRGRGKLDGRVAAQSDRAALGSRGRGAVKAKRAGFIPARERGFTLVEVMVAMTVLSLILLGTMSAMRTLANTQSTLELKTRRIEQVRSVSTFLRDLVESAIGSAGNVNEVNTGGGPLDSSHFLAGEDFIEFDTSVMFGENYGGKHRVRIGREGAALVFRWLQLPTPGLSDVEWSTQPSRVLVPQLESLTIATRNEFADDWITSRAASDRSVPVLVRLNMTAAGQYWPDLIMRARQ</sequence>
<evidence type="ECO:0000313" key="3">
    <source>
        <dbReference type="Proteomes" id="UP001143304"/>
    </source>
</evidence>
<dbReference type="EMBL" id="SHNO01000001">
    <property type="protein sequence ID" value="MCX2977561.1"/>
    <property type="molecule type" value="Genomic_DNA"/>
</dbReference>
<name>A0ABT3T5K5_9GAMM</name>
<feature type="transmembrane region" description="Helical" evidence="1">
    <location>
        <begin position="63"/>
        <end position="87"/>
    </location>
</feature>
<dbReference type="NCBIfam" id="TIGR02532">
    <property type="entry name" value="IV_pilin_GFxxxE"/>
    <property type="match status" value="1"/>
</dbReference>
<keyword evidence="1" id="KW-1133">Transmembrane helix</keyword>
<organism evidence="2 3">
    <name type="scientific">Candidatus Marimicrobium litorale</name>
    <dbReference type="NCBI Taxonomy" id="2518991"/>
    <lineage>
        <taxon>Bacteria</taxon>
        <taxon>Pseudomonadati</taxon>
        <taxon>Pseudomonadota</taxon>
        <taxon>Gammaproteobacteria</taxon>
        <taxon>Cellvibrionales</taxon>
        <taxon>Halieaceae</taxon>
        <taxon>Marimicrobium</taxon>
    </lineage>
</organism>
<gene>
    <name evidence="2" type="ORF">EYC82_09370</name>
</gene>
<dbReference type="PROSITE" id="PS00409">
    <property type="entry name" value="PROKAR_NTER_METHYL"/>
    <property type="match status" value="1"/>
</dbReference>
<proteinExistence type="predicted"/>
<keyword evidence="3" id="KW-1185">Reference proteome</keyword>
<dbReference type="Pfam" id="PF07963">
    <property type="entry name" value="N_methyl"/>
    <property type="match status" value="1"/>
</dbReference>
<dbReference type="Proteomes" id="UP001143304">
    <property type="component" value="Unassembled WGS sequence"/>
</dbReference>
<accession>A0ABT3T5K5</accession>
<keyword evidence="1" id="KW-0812">Transmembrane</keyword>
<evidence type="ECO:0000313" key="2">
    <source>
        <dbReference type="EMBL" id="MCX2977561.1"/>
    </source>
</evidence>